<keyword evidence="2" id="KW-1185">Reference proteome</keyword>
<name>A0A1M6Q772_9PROT</name>
<dbReference type="RefSeq" id="WP_073138657.1">
    <property type="nucleotide sequence ID" value="NZ_FQZF01000034.1"/>
</dbReference>
<evidence type="ECO:0000313" key="1">
    <source>
        <dbReference type="EMBL" id="SHK15975.1"/>
    </source>
</evidence>
<accession>A0A1M6Q772</accession>
<dbReference type="OrthoDB" id="7068290at2"/>
<reference evidence="1 2" key="1">
    <citation type="submission" date="2016-11" db="EMBL/GenBank/DDBJ databases">
        <authorList>
            <person name="Jaros S."/>
            <person name="Januszkiewicz K."/>
            <person name="Wedrychowicz H."/>
        </authorList>
    </citation>
    <scope>NUCLEOTIDE SEQUENCE [LARGE SCALE GENOMIC DNA]</scope>
    <source>
        <strain evidence="1 2">DSM 14916</strain>
    </source>
</reference>
<dbReference type="Proteomes" id="UP000184387">
    <property type="component" value="Unassembled WGS sequence"/>
</dbReference>
<proteinExistence type="predicted"/>
<organism evidence="1 2">
    <name type="scientific">Muricoccus roseus</name>
    <dbReference type="NCBI Taxonomy" id="198092"/>
    <lineage>
        <taxon>Bacteria</taxon>
        <taxon>Pseudomonadati</taxon>
        <taxon>Pseudomonadota</taxon>
        <taxon>Alphaproteobacteria</taxon>
        <taxon>Acetobacterales</taxon>
        <taxon>Roseomonadaceae</taxon>
        <taxon>Muricoccus</taxon>
    </lineage>
</organism>
<gene>
    <name evidence="1" type="ORF">SAMN02745194_04311</name>
</gene>
<evidence type="ECO:0000313" key="2">
    <source>
        <dbReference type="Proteomes" id="UP000184387"/>
    </source>
</evidence>
<dbReference type="EMBL" id="FQZF01000034">
    <property type="protein sequence ID" value="SHK15975.1"/>
    <property type="molecule type" value="Genomic_DNA"/>
</dbReference>
<protein>
    <submittedName>
        <fullName evidence="1">Uncharacterized protein</fullName>
    </submittedName>
</protein>
<sequence length="300" mass="32696">MRFDFVTVGFGPDLALLRLQARSMGRFLDAGTVGQILVVENGAEGDGFPEAFAREVLPEYGPLAGRVRLLRGAEVRDYGGAPLAGRGWRRQQGLKLDVHRFVGSEAYVTLDCKNHFIRPTDATAFAEGGRLRVPSRGVQARQMGAFRYFGVAEERWPEAVFGISTPFPLWRAEVAALDEAVRARGLASAGALPVSDDSVVEYRLYGAFLFACRRGWEAGHVLSAPPAVTFHARATDRLEAFLAAVERPAVRMMGVHRRAMWCDAAMKAAIVARWIGFGLVRDAVEGEALLTPPEGAARPV</sequence>
<dbReference type="AlphaFoldDB" id="A0A1M6Q772"/>